<evidence type="ECO:0000313" key="3">
    <source>
        <dbReference type="Proteomes" id="UP000181790"/>
    </source>
</evidence>
<dbReference type="EMBL" id="MORL01000027">
    <property type="protein sequence ID" value="OIN56180.1"/>
    <property type="molecule type" value="Genomic_DNA"/>
</dbReference>
<reference evidence="2 3" key="1">
    <citation type="submission" date="2016-10" db="EMBL/GenBank/DDBJ databases">
        <title>Arsenicibacter rosenii gen. nov., sp. nov., an efficient arsenic-methylating bacterium isolated from an arsenic-contaminated paddy soil.</title>
        <authorList>
            <person name="Huang K."/>
        </authorList>
    </citation>
    <scope>NUCLEOTIDE SEQUENCE [LARGE SCALE GENOMIC DNA]</scope>
    <source>
        <strain evidence="2 3">SM-1</strain>
    </source>
</reference>
<dbReference type="RefSeq" id="WP_071506203.1">
    <property type="nucleotide sequence ID" value="NZ_MORL01000027.1"/>
</dbReference>
<dbReference type="AlphaFoldDB" id="A0A1S2VCN3"/>
<keyword evidence="1" id="KW-0732">Signal</keyword>
<gene>
    <name evidence="2" type="ORF">BLX24_26260</name>
</gene>
<feature type="chain" id="PRO_5010218910" description="Carboxypeptidase regulatory-like domain-containing protein" evidence="1">
    <location>
        <begin position="33"/>
        <end position="173"/>
    </location>
</feature>
<evidence type="ECO:0000256" key="1">
    <source>
        <dbReference type="SAM" id="SignalP"/>
    </source>
</evidence>
<dbReference type="Proteomes" id="UP000181790">
    <property type="component" value="Unassembled WGS sequence"/>
</dbReference>
<accession>A0A1S2VCN3</accession>
<evidence type="ECO:0000313" key="2">
    <source>
        <dbReference type="EMBL" id="OIN56180.1"/>
    </source>
</evidence>
<organism evidence="2 3">
    <name type="scientific">Arsenicibacter rosenii</name>
    <dbReference type="NCBI Taxonomy" id="1750698"/>
    <lineage>
        <taxon>Bacteria</taxon>
        <taxon>Pseudomonadati</taxon>
        <taxon>Bacteroidota</taxon>
        <taxon>Cytophagia</taxon>
        <taxon>Cytophagales</taxon>
        <taxon>Spirosomataceae</taxon>
        <taxon>Arsenicibacter</taxon>
    </lineage>
</organism>
<evidence type="ECO:0008006" key="4">
    <source>
        <dbReference type="Google" id="ProtNLM"/>
    </source>
</evidence>
<sequence>MHNTCPSRWACNLSAWLILLGLLAGLAWTASAQTTAKPTRKPLQGICGTVTELTGNQMPRITEDGKDPKTGNGKRVVRDVLIYPVLTIQQAPANSEGFIDSVPGIKPVKTIKSDGSGTFCAYGLAPGLYSLLVREPKGLYANQFDDKNRIFPVRVTKRKVTQTEITISHQAAF</sequence>
<feature type="signal peptide" evidence="1">
    <location>
        <begin position="1"/>
        <end position="32"/>
    </location>
</feature>
<keyword evidence="3" id="KW-1185">Reference proteome</keyword>
<proteinExistence type="predicted"/>
<protein>
    <recommendedName>
        <fullName evidence="4">Carboxypeptidase regulatory-like domain-containing protein</fullName>
    </recommendedName>
</protein>
<comment type="caution">
    <text evidence="2">The sequence shown here is derived from an EMBL/GenBank/DDBJ whole genome shotgun (WGS) entry which is preliminary data.</text>
</comment>
<name>A0A1S2VCN3_9BACT</name>